<accession>A0AAV0KZ67</accession>
<dbReference type="AlphaFoldDB" id="A0AAV0KZ67"/>
<comment type="caution">
    <text evidence="2">The sequence shown here is derived from an EMBL/GenBank/DDBJ whole genome shotgun (WGS) entry which is preliminary data.</text>
</comment>
<reference evidence="2" key="1">
    <citation type="submission" date="2022-08" db="EMBL/GenBank/DDBJ databases">
        <authorList>
            <person name="Gutierrez-Valencia J."/>
        </authorList>
    </citation>
    <scope>NUCLEOTIDE SEQUENCE</scope>
</reference>
<keyword evidence="3" id="KW-1185">Reference proteome</keyword>
<organism evidence="2 3">
    <name type="scientific">Linum tenue</name>
    <dbReference type="NCBI Taxonomy" id="586396"/>
    <lineage>
        <taxon>Eukaryota</taxon>
        <taxon>Viridiplantae</taxon>
        <taxon>Streptophyta</taxon>
        <taxon>Embryophyta</taxon>
        <taxon>Tracheophyta</taxon>
        <taxon>Spermatophyta</taxon>
        <taxon>Magnoliopsida</taxon>
        <taxon>eudicotyledons</taxon>
        <taxon>Gunneridae</taxon>
        <taxon>Pentapetalae</taxon>
        <taxon>rosids</taxon>
        <taxon>fabids</taxon>
        <taxon>Malpighiales</taxon>
        <taxon>Linaceae</taxon>
        <taxon>Linum</taxon>
    </lineage>
</organism>
<dbReference type="Proteomes" id="UP001154282">
    <property type="component" value="Unassembled WGS sequence"/>
</dbReference>
<evidence type="ECO:0000313" key="2">
    <source>
        <dbReference type="EMBL" id="CAI0426371.1"/>
    </source>
</evidence>
<protein>
    <submittedName>
        <fullName evidence="2">Uncharacterized protein</fullName>
    </submittedName>
</protein>
<evidence type="ECO:0000256" key="1">
    <source>
        <dbReference type="SAM" id="MobiDB-lite"/>
    </source>
</evidence>
<name>A0AAV0KZ67_9ROSI</name>
<sequence length="171" mass="18719">MEAAAAQRRGTERQSSEAAATVNEGARRRRRQVESLFSLDSHGLTPEKLQPPEKRSCCACASRRQKLLVLGLRPAATTLGRVSWRYVGWDCNKPAHSDVASSSFAQSASMEDGFGGEKRKGFFQARKKNPIWNCDEIAVIAAMKFNICREEEKVVADSSLNVAASLEGDAS</sequence>
<dbReference type="EMBL" id="CAMGYJ010000005">
    <property type="protein sequence ID" value="CAI0426371.1"/>
    <property type="molecule type" value="Genomic_DNA"/>
</dbReference>
<proteinExistence type="predicted"/>
<feature type="region of interest" description="Disordered" evidence="1">
    <location>
        <begin position="1"/>
        <end position="37"/>
    </location>
</feature>
<gene>
    <name evidence="2" type="ORF">LITE_LOCUS20763</name>
</gene>
<evidence type="ECO:0000313" key="3">
    <source>
        <dbReference type="Proteomes" id="UP001154282"/>
    </source>
</evidence>